<gene>
    <name evidence="2" type="ORF">KB213_12475</name>
</gene>
<feature type="non-terminal residue" evidence="2">
    <location>
        <position position="73"/>
    </location>
</feature>
<sequence>VRLTLAQKPVALAHLALHTTSAVADAAFASLPEQQKNDPVVLRDYMHFLRRAVRLDDVVAVWDTRGAAAHRHA</sequence>
<feature type="chain" id="PRO_5045206073" evidence="1">
    <location>
        <begin position="25"/>
        <end position="73"/>
    </location>
</feature>
<evidence type="ECO:0000313" key="3">
    <source>
        <dbReference type="Proteomes" id="UP000677812"/>
    </source>
</evidence>
<keyword evidence="3" id="KW-1185">Reference proteome</keyword>
<feature type="non-terminal residue" evidence="2">
    <location>
        <position position="1"/>
    </location>
</feature>
<keyword evidence="1" id="KW-0732">Signal</keyword>
<dbReference type="Proteomes" id="UP000677812">
    <property type="component" value="Unassembled WGS sequence"/>
</dbReference>
<evidence type="ECO:0000313" key="2">
    <source>
        <dbReference type="EMBL" id="MBR0560851.1"/>
    </source>
</evidence>
<feature type="signal peptide" evidence="1">
    <location>
        <begin position="1"/>
        <end position="24"/>
    </location>
</feature>
<reference evidence="2 3" key="1">
    <citation type="submission" date="2021-04" db="EMBL/GenBank/DDBJ databases">
        <title>The complete genome sequence of Neokomagataea sp. TBRC 2177.</title>
        <authorList>
            <person name="Charoenyingcharoen P."/>
            <person name="Yukphan P."/>
        </authorList>
    </citation>
    <scope>NUCLEOTIDE SEQUENCE [LARGE SCALE GENOMIC DNA]</scope>
    <source>
        <strain evidence="2 3">TBRC 2177</strain>
    </source>
</reference>
<evidence type="ECO:0000256" key="1">
    <source>
        <dbReference type="SAM" id="SignalP"/>
    </source>
</evidence>
<name>A0ABS5EAJ4_9PROT</name>
<comment type="caution">
    <text evidence="2">The sequence shown here is derived from an EMBL/GenBank/DDBJ whole genome shotgun (WGS) entry which is preliminary data.</text>
</comment>
<dbReference type="EMBL" id="JAGRQH010000207">
    <property type="protein sequence ID" value="MBR0560851.1"/>
    <property type="molecule type" value="Genomic_DNA"/>
</dbReference>
<accession>A0ABS5EAJ4</accession>
<protein>
    <submittedName>
        <fullName evidence="2">Lytic transglycosylase domain-containing protein</fullName>
    </submittedName>
</protein>
<proteinExistence type="predicted"/>
<organism evidence="2 3">
    <name type="scientific">Neokomagataea anthophila</name>
    <dbReference type="NCBI Taxonomy" id="2826925"/>
    <lineage>
        <taxon>Bacteria</taxon>
        <taxon>Pseudomonadati</taxon>
        <taxon>Pseudomonadota</taxon>
        <taxon>Alphaproteobacteria</taxon>
        <taxon>Acetobacterales</taxon>
        <taxon>Acetobacteraceae</taxon>
        <taxon>Neokomagataea</taxon>
    </lineage>
</organism>